<keyword evidence="7 9" id="KW-0472">Membrane</keyword>
<evidence type="ECO:0000313" key="10">
    <source>
        <dbReference type="EMBL" id="EKM54293.1"/>
    </source>
</evidence>
<keyword evidence="3 9" id="KW-0812">Transmembrane</keyword>
<feature type="transmembrane region" description="Helical" evidence="9">
    <location>
        <begin position="12"/>
        <end position="31"/>
    </location>
</feature>
<comment type="subcellular location">
    <subcellularLocation>
        <location evidence="1">Endoplasmic reticulum membrane</location>
        <topology evidence="1">Multi-pass membrane protein</topology>
    </subcellularLocation>
</comment>
<evidence type="ECO:0000256" key="9">
    <source>
        <dbReference type="SAM" id="Phobius"/>
    </source>
</evidence>
<dbReference type="OrthoDB" id="29661at2759"/>
<accession>K5VS50</accession>
<feature type="transmembrane region" description="Helical" evidence="9">
    <location>
        <begin position="242"/>
        <end position="263"/>
    </location>
</feature>
<feature type="transmembrane region" description="Helical" evidence="9">
    <location>
        <begin position="197"/>
        <end position="222"/>
    </location>
</feature>
<feature type="transmembrane region" description="Helical" evidence="9">
    <location>
        <begin position="311"/>
        <end position="329"/>
    </location>
</feature>
<dbReference type="GO" id="GO:0098554">
    <property type="term" value="C:cytoplasmic side of endoplasmic reticulum membrane"/>
    <property type="evidence" value="ECO:0007669"/>
    <property type="project" value="TreeGrafter"/>
</dbReference>
<dbReference type="Pfam" id="PF04258">
    <property type="entry name" value="Peptidase_A22B"/>
    <property type="match status" value="1"/>
</dbReference>
<dbReference type="SMART" id="SM00730">
    <property type="entry name" value="PSN"/>
    <property type="match status" value="1"/>
</dbReference>
<evidence type="ECO:0000256" key="5">
    <source>
        <dbReference type="ARBA" id="ARBA00022824"/>
    </source>
</evidence>
<evidence type="ECO:0000256" key="6">
    <source>
        <dbReference type="ARBA" id="ARBA00022989"/>
    </source>
</evidence>
<dbReference type="GeneID" id="18917014"/>
<keyword evidence="5" id="KW-0256">Endoplasmic reticulum</keyword>
<evidence type="ECO:0008006" key="12">
    <source>
        <dbReference type="Google" id="ProtNLM"/>
    </source>
</evidence>
<evidence type="ECO:0000256" key="2">
    <source>
        <dbReference type="ARBA" id="ARBA00006859"/>
    </source>
</evidence>
<gene>
    <name evidence="10" type="ORF">PHACADRAFT_258063</name>
</gene>
<dbReference type="Proteomes" id="UP000008370">
    <property type="component" value="Unassembled WGS sequence"/>
</dbReference>
<organism evidence="10 11">
    <name type="scientific">Phanerochaete carnosa (strain HHB-10118-sp)</name>
    <name type="common">White-rot fungus</name>
    <name type="synonym">Peniophora carnosa</name>
    <dbReference type="NCBI Taxonomy" id="650164"/>
    <lineage>
        <taxon>Eukaryota</taxon>
        <taxon>Fungi</taxon>
        <taxon>Dikarya</taxon>
        <taxon>Basidiomycota</taxon>
        <taxon>Agaricomycotina</taxon>
        <taxon>Agaricomycetes</taxon>
        <taxon>Polyporales</taxon>
        <taxon>Phanerochaetaceae</taxon>
        <taxon>Phanerochaete</taxon>
    </lineage>
</organism>
<reference evidence="10 11" key="1">
    <citation type="journal article" date="2012" name="BMC Genomics">
        <title>Comparative genomics of the white-rot fungi, Phanerochaete carnosa and P. chrysosporium, to elucidate the genetic basis of the distinct wood types they colonize.</title>
        <authorList>
            <person name="Suzuki H."/>
            <person name="MacDonald J."/>
            <person name="Syed K."/>
            <person name="Salamov A."/>
            <person name="Hori C."/>
            <person name="Aerts A."/>
            <person name="Henrissat B."/>
            <person name="Wiebenga A."/>
            <person name="vanKuyk P.A."/>
            <person name="Barry K."/>
            <person name="Lindquist E."/>
            <person name="LaButti K."/>
            <person name="Lapidus A."/>
            <person name="Lucas S."/>
            <person name="Coutinho P."/>
            <person name="Gong Y."/>
            <person name="Samejima M."/>
            <person name="Mahadevan R."/>
            <person name="Abou-Zaid M."/>
            <person name="de Vries R.P."/>
            <person name="Igarashi K."/>
            <person name="Yadav J.S."/>
            <person name="Grigoriev I.V."/>
            <person name="Master E.R."/>
        </authorList>
    </citation>
    <scope>NUCLEOTIDE SEQUENCE [LARGE SCALE GENOMIC DNA]</scope>
    <source>
        <strain evidence="10 11">HHB-10118-sp</strain>
    </source>
</reference>
<evidence type="ECO:0000256" key="1">
    <source>
        <dbReference type="ARBA" id="ARBA00004477"/>
    </source>
</evidence>
<feature type="region of interest" description="Disordered" evidence="8">
    <location>
        <begin position="31"/>
        <end position="53"/>
    </location>
</feature>
<name>K5VS50_PHACS</name>
<feature type="transmembrane region" description="Helical" evidence="9">
    <location>
        <begin position="283"/>
        <end position="305"/>
    </location>
</feature>
<evidence type="ECO:0000256" key="7">
    <source>
        <dbReference type="ARBA" id="ARBA00023136"/>
    </source>
</evidence>
<protein>
    <recommendedName>
        <fullName evidence="12">Peptidase A22B, signal peptide peptidase</fullName>
    </recommendedName>
</protein>
<feature type="transmembrane region" description="Helical" evidence="9">
    <location>
        <begin position="136"/>
        <end position="158"/>
    </location>
</feature>
<proteinExistence type="inferred from homology"/>
<dbReference type="FunCoup" id="K5VS50">
    <property type="interactions" value="152"/>
</dbReference>
<dbReference type="AlphaFoldDB" id="K5VS50"/>
<evidence type="ECO:0000313" key="11">
    <source>
        <dbReference type="Proteomes" id="UP000008370"/>
    </source>
</evidence>
<dbReference type="EMBL" id="JH930473">
    <property type="protein sequence ID" value="EKM54293.1"/>
    <property type="molecule type" value="Genomic_DNA"/>
</dbReference>
<feature type="region of interest" description="Disordered" evidence="8">
    <location>
        <begin position="346"/>
        <end position="389"/>
    </location>
</feature>
<dbReference type="STRING" id="650164.K5VS50"/>
<dbReference type="PANTHER" id="PTHR12174">
    <property type="entry name" value="SIGNAL PEPTIDE PEPTIDASE"/>
    <property type="match status" value="1"/>
</dbReference>
<keyword evidence="6 9" id="KW-1133">Transmembrane helix</keyword>
<dbReference type="InterPro" id="IPR006639">
    <property type="entry name" value="Preselin/SPP"/>
</dbReference>
<dbReference type="HOGENOM" id="CLU_023799_0_1_1"/>
<dbReference type="PANTHER" id="PTHR12174:SF23">
    <property type="entry name" value="MINOR HISTOCOMPATIBILITY ANTIGEN H13"/>
    <property type="match status" value="1"/>
</dbReference>
<keyword evidence="4" id="KW-0378">Hydrolase</keyword>
<dbReference type="GO" id="GO:0098553">
    <property type="term" value="C:lumenal side of endoplasmic reticulum membrane"/>
    <property type="evidence" value="ECO:0007669"/>
    <property type="project" value="TreeGrafter"/>
</dbReference>
<keyword evidence="11" id="KW-1185">Reference proteome</keyword>
<comment type="similarity">
    <text evidence="2">Belongs to the peptidase A22B family.</text>
</comment>
<dbReference type="InterPro" id="IPR007369">
    <property type="entry name" value="Peptidase_A22B_SPP"/>
</dbReference>
<dbReference type="GO" id="GO:0042500">
    <property type="term" value="F:aspartic endopeptidase activity, intramembrane cleaving"/>
    <property type="evidence" value="ECO:0007669"/>
    <property type="project" value="InterPro"/>
</dbReference>
<dbReference type="RefSeq" id="XP_007396991.1">
    <property type="nucleotide sequence ID" value="XM_007396929.1"/>
</dbReference>
<evidence type="ECO:0000256" key="8">
    <source>
        <dbReference type="SAM" id="MobiDB-lite"/>
    </source>
</evidence>
<feature type="transmembrane region" description="Helical" evidence="9">
    <location>
        <begin position="90"/>
        <end position="115"/>
    </location>
</feature>
<evidence type="ECO:0000256" key="4">
    <source>
        <dbReference type="ARBA" id="ARBA00022801"/>
    </source>
</evidence>
<sequence>MTAVDWDLLSSYAGLLSLAVFSIYTGSFGSLPSSKSKDGKKGDEVEEDEEQPERLSSEDAWLFPVIGSVLLFSLYVIVKYFGREWINWILQWYFTIAGVGSGSKALISLVRWLVGPTRWRQYETVKISISRESKELLAWSLRTPSIYIIPLGALPSLIYTFGPSESRKSALLTDVLALSFSYNALCFLTLDSFKTGCILLSGLFLYDVWWVFGTEVMVKVATNLDIPIKLLWPKSLVFSTERGFTMLGLGDIVVPGMFVALALRYDQHRASQCGQHVSYSKPYFYAALSAYLAGLGMTMIVMHVFKAAQPALLYLSPACILSFLMTALVRGELADAWGWNDQVEEADAHSQRPSNVSTPQAVSRANSSANGNNLTLTSAGKKAEKAEGS</sequence>
<feature type="transmembrane region" description="Helical" evidence="9">
    <location>
        <begin position="60"/>
        <end position="78"/>
    </location>
</feature>
<dbReference type="KEGG" id="pco:PHACADRAFT_258063"/>
<dbReference type="GO" id="GO:0033619">
    <property type="term" value="P:membrane protein proteolysis"/>
    <property type="evidence" value="ECO:0007669"/>
    <property type="project" value="TreeGrafter"/>
</dbReference>
<feature type="compositionally biased region" description="Polar residues" evidence="8">
    <location>
        <begin position="351"/>
        <end position="378"/>
    </location>
</feature>
<dbReference type="GO" id="GO:0006465">
    <property type="term" value="P:signal peptide processing"/>
    <property type="evidence" value="ECO:0007669"/>
    <property type="project" value="TreeGrafter"/>
</dbReference>
<feature type="transmembrane region" description="Helical" evidence="9">
    <location>
        <begin position="170"/>
        <end position="190"/>
    </location>
</feature>
<evidence type="ECO:0000256" key="3">
    <source>
        <dbReference type="ARBA" id="ARBA00022692"/>
    </source>
</evidence>
<dbReference type="InParanoid" id="K5VS50"/>